<dbReference type="OrthoDB" id="9814627at2"/>
<dbReference type="RefSeq" id="WP_100677888.1">
    <property type="nucleotide sequence ID" value="NZ_NIPO01000001.1"/>
</dbReference>
<sequence>MRKIFGLLSLFITYSATAQEIVLPGSTTNIEHAESIATGNVNPSIELFNIETSNPNLNLQARLTFNPFAFFYEDILGYEVKSFFDKGWDINIIPNITKYVDRGSMDDELYYSEIVKCSPDINHSTTYNFSVFDVQGVFTFEEQNGQLAVKTLYSSDYIDIDVDYDFSTVSGQEIFQINTIALIDKNGTRYEFNEKQKSAFYVSGMSCDNEFHEINRSFLLSEVKDKFGTTLLTYEYYSYPDSINQGSQTFQYDQKYLMSIYVPEMSRVDFILNQTQKRYTSVRVSRSSGPAYMLERVIELPSGGSNKKIIFNNGDYQNGNQETEYEYKISSQFYPNYTNSYVEITSPFKGITRYEFEPHDYGYHHTPDNPAEFPEYTTVEEQLPVTNLSTSNFSKYSFHVPDEYLNDDKIYLSYATRVPPGSIDPGGGQNAGNVPIDLMKSNNTIVHTFGLPNQQIQVNNILNNYKSNFTNNTFYVGGDALFYEYTGVKVKRVYEVLDPTIEKKEHLGGYRIRKIINKDYDGTIVSAKTFTYRMKDDPYRSSGVVDVFYVTGHTPVHSKYAQTPLIIYYTSVITEEEGKGKVVYDYSDAVIGWHNLVVPLSNLSSIPSAVYTYNEAGKLLSHDTNEFELVEIDPNGNGYFKPIPILKKMTTTAKSYAPGLFTSESRTAVIETNFDTISRQVTHRKITDMVTSEVFEEQHYHLKMGNAYYQTAVKKYKNGTIINQSKAEYAPVNNGTLANVYALEKTFATKENRPWQLEKEITLYDNKGKILEYKTKEGVYVSLIWGYHDSKVVAELKNQRYAQIAAGTITNIKTYSNSENASLETALNSLRNAHPEAFITTYTYFPLVGLRSVTDLNGHRTTYQYDQFNRLHKVLNHEGDVVKEYDYNFKN</sequence>
<organism evidence="2 3">
    <name type="scientific">Avrilella dinanensis</name>
    <dbReference type="NCBI Taxonomy" id="2008672"/>
    <lineage>
        <taxon>Bacteria</taxon>
        <taxon>Pseudomonadati</taxon>
        <taxon>Bacteroidota</taxon>
        <taxon>Flavobacteriia</taxon>
        <taxon>Flavobacteriales</taxon>
        <taxon>Flavobacteriaceae</taxon>
        <taxon>Avrilella</taxon>
    </lineage>
</organism>
<gene>
    <name evidence="2" type="ORF">CDL10_07110</name>
</gene>
<name>A0A2M9R623_9FLAO</name>
<reference evidence="2 3" key="1">
    <citation type="submission" date="2017-06" db="EMBL/GenBank/DDBJ databases">
        <title>Description of Avrilella dinanensis gen. nov. sp. nov.</title>
        <authorList>
            <person name="Leyer C."/>
            <person name="Sassi M."/>
            <person name="Minet J."/>
            <person name="Kayal S."/>
            <person name="Cattoir V."/>
        </authorList>
    </citation>
    <scope>NUCLEOTIDE SEQUENCE [LARGE SCALE GENOMIC DNA]</scope>
    <source>
        <strain evidence="2 3">UR159</strain>
    </source>
</reference>
<evidence type="ECO:0000313" key="2">
    <source>
        <dbReference type="EMBL" id="PJR04328.1"/>
    </source>
</evidence>
<feature type="chain" id="PRO_5014664055" description="YD repeat-containing protein" evidence="1">
    <location>
        <begin position="19"/>
        <end position="891"/>
    </location>
</feature>
<evidence type="ECO:0000313" key="3">
    <source>
        <dbReference type="Proteomes" id="UP000231960"/>
    </source>
</evidence>
<evidence type="ECO:0008006" key="4">
    <source>
        <dbReference type="Google" id="ProtNLM"/>
    </source>
</evidence>
<comment type="caution">
    <text evidence="2">The sequence shown here is derived from an EMBL/GenBank/DDBJ whole genome shotgun (WGS) entry which is preliminary data.</text>
</comment>
<evidence type="ECO:0000256" key="1">
    <source>
        <dbReference type="SAM" id="SignalP"/>
    </source>
</evidence>
<protein>
    <recommendedName>
        <fullName evidence="4">YD repeat-containing protein</fullName>
    </recommendedName>
</protein>
<dbReference type="Proteomes" id="UP000231960">
    <property type="component" value="Unassembled WGS sequence"/>
</dbReference>
<feature type="signal peptide" evidence="1">
    <location>
        <begin position="1"/>
        <end position="18"/>
    </location>
</feature>
<proteinExistence type="predicted"/>
<dbReference type="EMBL" id="NIPO01000001">
    <property type="protein sequence ID" value="PJR04328.1"/>
    <property type="molecule type" value="Genomic_DNA"/>
</dbReference>
<accession>A0A2M9R623</accession>
<dbReference type="AlphaFoldDB" id="A0A2M9R623"/>
<keyword evidence="3" id="KW-1185">Reference proteome</keyword>
<keyword evidence="1" id="KW-0732">Signal</keyword>
<dbReference type="Gene3D" id="2.180.10.10">
    <property type="entry name" value="RHS repeat-associated core"/>
    <property type="match status" value="1"/>
</dbReference>